<evidence type="ECO:0000256" key="1">
    <source>
        <dbReference type="SAM" id="MobiDB-lite"/>
    </source>
</evidence>
<feature type="compositionally biased region" description="Basic and acidic residues" evidence="1">
    <location>
        <begin position="23"/>
        <end position="61"/>
    </location>
</feature>
<keyword evidence="3" id="KW-1185">Reference proteome</keyword>
<gene>
    <name evidence="2" type="ORF">NHX12_010235</name>
</gene>
<evidence type="ECO:0000313" key="2">
    <source>
        <dbReference type="EMBL" id="KAJ3589390.1"/>
    </source>
</evidence>
<protein>
    <submittedName>
        <fullName evidence="2">Uncharacterized protein</fullName>
    </submittedName>
</protein>
<organism evidence="2 3">
    <name type="scientific">Muraenolepis orangiensis</name>
    <name type="common">Patagonian moray cod</name>
    <dbReference type="NCBI Taxonomy" id="630683"/>
    <lineage>
        <taxon>Eukaryota</taxon>
        <taxon>Metazoa</taxon>
        <taxon>Chordata</taxon>
        <taxon>Craniata</taxon>
        <taxon>Vertebrata</taxon>
        <taxon>Euteleostomi</taxon>
        <taxon>Actinopterygii</taxon>
        <taxon>Neopterygii</taxon>
        <taxon>Teleostei</taxon>
        <taxon>Neoteleostei</taxon>
        <taxon>Acanthomorphata</taxon>
        <taxon>Zeiogadaria</taxon>
        <taxon>Gadariae</taxon>
        <taxon>Gadiformes</taxon>
        <taxon>Muraenolepidoidei</taxon>
        <taxon>Muraenolepididae</taxon>
        <taxon>Muraenolepis</taxon>
    </lineage>
</organism>
<accession>A0A9Q0I8Q1</accession>
<name>A0A9Q0I8Q1_9TELE</name>
<feature type="region of interest" description="Disordered" evidence="1">
    <location>
        <begin position="22"/>
        <end position="61"/>
    </location>
</feature>
<comment type="caution">
    <text evidence="2">The sequence shown here is derived from an EMBL/GenBank/DDBJ whole genome shotgun (WGS) entry which is preliminary data.</text>
</comment>
<dbReference type="Proteomes" id="UP001148018">
    <property type="component" value="Unassembled WGS sequence"/>
</dbReference>
<dbReference type="AlphaFoldDB" id="A0A9Q0I8Q1"/>
<reference evidence="2" key="1">
    <citation type="submission" date="2022-07" db="EMBL/GenBank/DDBJ databases">
        <title>Chromosome-level genome of Muraenolepis orangiensis.</title>
        <authorList>
            <person name="Kim J."/>
        </authorList>
    </citation>
    <scope>NUCLEOTIDE SEQUENCE</scope>
    <source>
        <strain evidence="2">KU_S4_2022</strain>
        <tissue evidence="2">Muscle</tissue>
    </source>
</reference>
<evidence type="ECO:0000313" key="3">
    <source>
        <dbReference type="Proteomes" id="UP001148018"/>
    </source>
</evidence>
<feature type="non-terminal residue" evidence="2">
    <location>
        <position position="72"/>
    </location>
</feature>
<dbReference type="EMBL" id="JANIIK010000115">
    <property type="protein sequence ID" value="KAJ3589390.1"/>
    <property type="molecule type" value="Genomic_DNA"/>
</dbReference>
<sequence>MAEPTCPQRFCLSPSQLTLHTEATYDLKPRPNDLKPRPNDLKPRPKDFKPRPNDLKPRPYDLKPAACLLGWS</sequence>
<proteinExistence type="predicted"/>